<dbReference type="InterPro" id="IPR005474">
    <property type="entry name" value="Transketolase_N"/>
</dbReference>
<dbReference type="Proteomes" id="UP001061361">
    <property type="component" value="Chromosome"/>
</dbReference>
<dbReference type="InterPro" id="IPR029061">
    <property type="entry name" value="THDP-binding"/>
</dbReference>
<dbReference type="Pfam" id="PF00456">
    <property type="entry name" value="Transketolase_N"/>
    <property type="match status" value="1"/>
</dbReference>
<keyword evidence="3" id="KW-1185">Reference proteome</keyword>
<dbReference type="SUPFAM" id="SSF52518">
    <property type="entry name" value="Thiamin diphosphate-binding fold (THDP-binding)"/>
    <property type="match status" value="1"/>
</dbReference>
<feature type="domain" description="Transketolase N-terminal" evidence="1">
    <location>
        <begin position="6"/>
        <end position="247"/>
    </location>
</feature>
<dbReference type="EMBL" id="AP026708">
    <property type="protein sequence ID" value="BDQ32991.1"/>
    <property type="molecule type" value="Genomic_DNA"/>
</dbReference>
<protein>
    <submittedName>
        <fullName evidence="2">Transketolase</fullName>
    </submittedName>
</protein>
<dbReference type="PANTHER" id="PTHR47514">
    <property type="entry name" value="TRANSKETOLASE N-TERMINAL SECTION-RELATED"/>
    <property type="match status" value="1"/>
</dbReference>
<accession>A0ABM8ANL8</accession>
<dbReference type="Gene3D" id="3.40.50.970">
    <property type="match status" value="1"/>
</dbReference>
<organism evidence="2 3">
    <name type="scientific">Pseudodesulfovibrio portus</name>
    <dbReference type="NCBI Taxonomy" id="231439"/>
    <lineage>
        <taxon>Bacteria</taxon>
        <taxon>Pseudomonadati</taxon>
        <taxon>Thermodesulfobacteriota</taxon>
        <taxon>Desulfovibrionia</taxon>
        <taxon>Desulfovibrionales</taxon>
        <taxon>Desulfovibrionaceae</taxon>
    </lineage>
</organism>
<reference evidence="2" key="1">
    <citation type="submission" date="2022-08" db="EMBL/GenBank/DDBJ databases">
        <title>Genome Sequence of the sulphate-reducing bacterium, Pseudodesulfovibrio portus JCM14722.</title>
        <authorList>
            <person name="Kondo R."/>
            <person name="Kataoka T."/>
        </authorList>
    </citation>
    <scope>NUCLEOTIDE SEQUENCE</scope>
    <source>
        <strain evidence="2">JCM 14722</strain>
    </source>
</reference>
<dbReference type="RefSeq" id="WP_264983047.1">
    <property type="nucleotide sequence ID" value="NZ_AP026708.1"/>
</dbReference>
<gene>
    <name evidence="2" type="primary">tktB</name>
    <name evidence="2" type="ORF">JCM14722_05330</name>
</gene>
<dbReference type="CDD" id="cd02012">
    <property type="entry name" value="TPP_TK"/>
    <property type="match status" value="1"/>
</dbReference>
<dbReference type="PANTHER" id="PTHR47514:SF2">
    <property type="entry name" value="TRANSKETOLASE"/>
    <property type="match status" value="1"/>
</dbReference>
<evidence type="ECO:0000313" key="3">
    <source>
        <dbReference type="Proteomes" id="UP001061361"/>
    </source>
</evidence>
<proteinExistence type="predicted"/>
<sequence>MDERSKALRRRVIEMMHLGGRGHLAPAMSLMEIVRVLYDDIMRFDPENPLWEERDRFILSKGHGCLAQYAMLEDKGFITCDDACCFCKFDGILGGHPERGKIPGVEASTGSLGHGLSIGVGFALAARHAGRDNRVFVVMGDGECNEGSVWEAAMSAGKNRLDNLVAMVDYNKQQSYGTTEEVMDLEPFADKWRAFGFACVEVDGHDVDGLRGVLTDLPATAGKPTAIICHTVKGKGIPFIERDLTWHHKTKLSDELYTSLIEAVS</sequence>
<name>A0ABM8ANL8_9BACT</name>
<evidence type="ECO:0000313" key="2">
    <source>
        <dbReference type="EMBL" id="BDQ32991.1"/>
    </source>
</evidence>
<evidence type="ECO:0000259" key="1">
    <source>
        <dbReference type="Pfam" id="PF00456"/>
    </source>
</evidence>